<name>A0ACC1TGL1_9AGAR</name>
<keyword evidence="2" id="KW-1185">Reference proteome</keyword>
<comment type="caution">
    <text evidence="1">The sequence shown here is derived from an EMBL/GenBank/DDBJ whole genome shotgun (WGS) entry which is preliminary data.</text>
</comment>
<evidence type="ECO:0000313" key="1">
    <source>
        <dbReference type="EMBL" id="KAJ3803809.1"/>
    </source>
</evidence>
<accession>A0ACC1TGL1</accession>
<gene>
    <name evidence="1" type="ORF">F5876DRAFT_84374</name>
</gene>
<protein>
    <submittedName>
        <fullName evidence="1">Uncharacterized protein</fullName>
    </submittedName>
</protein>
<reference evidence="1" key="1">
    <citation type="submission" date="2022-09" db="EMBL/GenBank/DDBJ databases">
        <title>A Global Phylogenomic Analysis of the Shiitake Genus Lentinula.</title>
        <authorList>
            <consortium name="DOE Joint Genome Institute"/>
            <person name="Sierra-Patev S."/>
            <person name="Min B."/>
            <person name="Naranjo-Ortiz M."/>
            <person name="Looney B."/>
            <person name="Konkel Z."/>
            <person name="Slot J.C."/>
            <person name="Sakamoto Y."/>
            <person name="Steenwyk J.L."/>
            <person name="Rokas A."/>
            <person name="Carro J."/>
            <person name="Camarero S."/>
            <person name="Ferreira P."/>
            <person name="Molpeceres G."/>
            <person name="Ruiz-Duenas F.J."/>
            <person name="Serrano A."/>
            <person name="Henrissat B."/>
            <person name="Drula E."/>
            <person name="Hughes K.W."/>
            <person name="Mata J.L."/>
            <person name="Ishikawa N.K."/>
            <person name="Vargas-Isla R."/>
            <person name="Ushijima S."/>
            <person name="Smith C.A."/>
            <person name="Ahrendt S."/>
            <person name="Andreopoulos W."/>
            <person name="He G."/>
            <person name="Labutti K."/>
            <person name="Lipzen A."/>
            <person name="Ng V."/>
            <person name="Riley R."/>
            <person name="Sandor L."/>
            <person name="Barry K."/>
            <person name="Martinez A.T."/>
            <person name="Xiao Y."/>
            <person name="Gibbons J.G."/>
            <person name="Terashima K."/>
            <person name="Grigoriev I.V."/>
            <person name="Hibbett D.S."/>
        </authorList>
    </citation>
    <scope>NUCLEOTIDE SEQUENCE</scope>
    <source>
        <strain evidence="1">TMI1499</strain>
    </source>
</reference>
<dbReference type="EMBL" id="MU796727">
    <property type="protein sequence ID" value="KAJ3803809.1"/>
    <property type="molecule type" value="Genomic_DNA"/>
</dbReference>
<evidence type="ECO:0000313" key="2">
    <source>
        <dbReference type="Proteomes" id="UP001163835"/>
    </source>
</evidence>
<dbReference type="Proteomes" id="UP001163835">
    <property type="component" value="Unassembled WGS sequence"/>
</dbReference>
<organism evidence="1 2">
    <name type="scientific">Lentinula aff. lateritia</name>
    <dbReference type="NCBI Taxonomy" id="2804960"/>
    <lineage>
        <taxon>Eukaryota</taxon>
        <taxon>Fungi</taxon>
        <taxon>Dikarya</taxon>
        <taxon>Basidiomycota</taxon>
        <taxon>Agaricomycotina</taxon>
        <taxon>Agaricomycetes</taxon>
        <taxon>Agaricomycetidae</taxon>
        <taxon>Agaricales</taxon>
        <taxon>Marasmiineae</taxon>
        <taxon>Omphalotaceae</taxon>
        <taxon>Lentinula</taxon>
    </lineage>
</organism>
<sequence length="346" mass="38464">MIHHRRCDQPTCLYPFTGATKSNHKAEFHSGGHGFLFQGAVVRVQRRSDGMIPCPCGLEEHARYSFKKLTNLNKQNPHPGPDASEWADHPVEEMRRNLPPLPLPPSITPLLERKSAVQLSSYDGLIPNTPTLRSQSSTTLETHTLHTFRNDELSSLQTGQLRDSDMVDEDFEQVNDVESRVVEKETGGEGDAEVVNEFNRGDELEDDEDEEDEEDVPSEDEAPLVEGDDMDIDLAPSSLSPSETVASLSRFNIIVEPVYRLSICTECAIPVRLEHMYTHQKTKHFKGLTLPPELSFPSRAIFDSLLATLGANQPLQIPVGPIPRIQGVQIVHGLKCTLPGCIGEVF</sequence>
<proteinExistence type="predicted"/>